<dbReference type="GO" id="GO:0000055">
    <property type="term" value="P:ribosomal large subunit export from nucleus"/>
    <property type="evidence" value="ECO:0007669"/>
    <property type="project" value="TreeGrafter"/>
</dbReference>
<comment type="function">
    <text evidence="3">tRNA nucleus export receptor which facilitates tRNA translocation across the nuclear pore complex. Involved in pre-tRNA splicing, probably by affecting the interaction of pre-tRNA with splicing endonuclease.</text>
</comment>
<dbReference type="GO" id="GO:0008033">
    <property type="term" value="P:tRNA processing"/>
    <property type="evidence" value="ECO:0007669"/>
    <property type="project" value="UniProtKB-KW"/>
</dbReference>
<accession>H1VJ91</accession>
<dbReference type="InterPro" id="IPR013598">
    <property type="entry name" value="Exportin-1/Importin-b-like"/>
</dbReference>
<dbReference type="InterPro" id="IPR016024">
    <property type="entry name" value="ARM-type_fold"/>
</dbReference>
<dbReference type="InterPro" id="IPR011989">
    <property type="entry name" value="ARM-like"/>
</dbReference>
<dbReference type="HOGENOM" id="CLU_132257_0_0_1"/>
<proteinExistence type="inferred from homology"/>
<dbReference type="EMBL" id="CACQ02003991">
    <property type="protein sequence ID" value="CCF40294.1"/>
    <property type="molecule type" value="Genomic_DNA"/>
</dbReference>
<evidence type="ECO:0000256" key="2">
    <source>
        <dbReference type="ARBA" id="ARBA00022694"/>
    </source>
</evidence>
<dbReference type="GO" id="GO:0005049">
    <property type="term" value="F:nuclear export signal receptor activity"/>
    <property type="evidence" value="ECO:0007669"/>
    <property type="project" value="InterPro"/>
</dbReference>
<evidence type="ECO:0000313" key="6">
    <source>
        <dbReference type="Proteomes" id="UP000007174"/>
    </source>
</evidence>
<comment type="similarity">
    <text evidence="1">Belongs to the exportin family.</text>
</comment>
<dbReference type="SMART" id="SM00913">
    <property type="entry name" value="IBN_N"/>
    <property type="match status" value="1"/>
</dbReference>
<dbReference type="GO" id="GO:0000056">
    <property type="term" value="P:ribosomal small subunit export from nucleus"/>
    <property type="evidence" value="ECO:0007669"/>
    <property type="project" value="TreeGrafter"/>
</dbReference>
<dbReference type="SUPFAM" id="SSF48371">
    <property type="entry name" value="ARM repeat"/>
    <property type="match status" value="1"/>
</dbReference>
<name>H1VJ91_COLHI</name>
<feature type="domain" description="Importin N-terminal" evidence="4">
    <location>
        <begin position="26"/>
        <end position="92"/>
    </location>
</feature>
<dbReference type="Pfam" id="PF03810">
    <property type="entry name" value="IBN_N"/>
    <property type="match status" value="1"/>
</dbReference>
<dbReference type="STRING" id="759273.H1VJ91"/>
<evidence type="ECO:0000256" key="1">
    <source>
        <dbReference type="ARBA" id="ARBA00009466"/>
    </source>
</evidence>
<organism evidence="5 6">
    <name type="scientific">Colletotrichum higginsianum (strain IMI 349063)</name>
    <name type="common">Crucifer anthracnose fungus</name>
    <dbReference type="NCBI Taxonomy" id="759273"/>
    <lineage>
        <taxon>Eukaryota</taxon>
        <taxon>Fungi</taxon>
        <taxon>Dikarya</taxon>
        <taxon>Ascomycota</taxon>
        <taxon>Pezizomycotina</taxon>
        <taxon>Sordariomycetes</taxon>
        <taxon>Hypocreomycetidae</taxon>
        <taxon>Glomerellales</taxon>
        <taxon>Glomerellaceae</taxon>
        <taxon>Colletotrichum</taxon>
        <taxon>Colletotrichum destructivum species complex</taxon>
    </lineage>
</organism>
<dbReference type="VEuPathDB" id="FungiDB:CH63R_12790"/>
<evidence type="ECO:0000256" key="3">
    <source>
        <dbReference type="ARBA" id="ARBA00025147"/>
    </source>
</evidence>
<evidence type="ECO:0000259" key="4">
    <source>
        <dbReference type="PROSITE" id="PS50166"/>
    </source>
</evidence>
<protein>
    <submittedName>
        <fullName evidence="5">Exportin KapK</fullName>
    </submittedName>
</protein>
<dbReference type="eggNOG" id="KOG2020">
    <property type="taxonomic scope" value="Eukaryota"/>
</dbReference>
<keyword evidence="2" id="KW-0819">tRNA processing</keyword>
<dbReference type="InterPro" id="IPR001494">
    <property type="entry name" value="Importin-beta_N"/>
</dbReference>
<dbReference type="Proteomes" id="UP000007174">
    <property type="component" value="Unassembled WGS sequence"/>
</dbReference>
<dbReference type="GO" id="GO:0006611">
    <property type="term" value="P:protein export from nucleus"/>
    <property type="evidence" value="ECO:0007669"/>
    <property type="project" value="InterPro"/>
</dbReference>
<dbReference type="GO" id="GO:0005634">
    <property type="term" value="C:nucleus"/>
    <property type="evidence" value="ECO:0007669"/>
    <property type="project" value="TreeGrafter"/>
</dbReference>
<evidence type="ECO:0000313" key="5">
    <source>
        <dbReference type="EMBL" id="CCF40294.1"/>
    </source>
</evidence>
<dbReference type="GO" id="GO:0005737">
    <property type="term" value="C:cytoplasm"/>
    <property type="evidence" value="ECO:0007669"/>
    <property type="project" value="TreeGrafter"/>
</dbReference>
<dbReference type="Pfam" id="PF08389">
    <property type="entry name" value="Xpo1"/>
    <property type="match status" value="1"/>
</dbReference>
<dbReference type="PANTHER" id="PTHR11223:SF2">
    <property type="entry name" value="EXPORTIN-1"/>
    <property type="match status" value="1"/>
</dbReference>
<dbReference type="PROSITE" id="PS50166">
    <property type="entry name" value="IMPORTIN_B_NT"/>
    <property type="match status" value="1"/>
</dbReference>
<dbReference type="PANTHER" id="PTHR11223">
    <property type="entry name" value="EXPORTIN 1/5"/>
    <property type="match status" value="1"/>
</dbReference>
<dbReference type="GO" id="GO:0031267">
    <property type="term" value="F:small GTPase binding"/>
    <property type="evidence" value="ECO:0007669"/>
    <property type="project" value="InterPro"/>
</dbReference>
<dbReference type="InterPro" id="IPR045065">
    <property type="entry name" value="XPO1/5"/>
</dbReference>
<gene>
    <name evidence="5" type="ORF">CH063_10895</name>
</gene>
<reference evidence="6" key="1">
    <citation type="journal article" date="2012" name="Nat. Genet.">
        <title>Lifestyle transitions in plant pathogenic Colletotrichum fungi deciphered by genome and transcriptome analyses.</title>
        <authorList>
            <person name="O'Connell R.J."/>
            <person name="Thon M.R."/>
            <person name="Hacquard S."/>
            <person name="Amyotte S.G."/>
            <person name="Kleemann J."/>
            <person name="Torres M.F."/>
            <person name="Damm U."/>
            <person name="Buiate E.A."/>
            <person name="Epstein L."/>
            <person name="Alkan N."/>
            <person name="Altmueller J."/>
            <person name="Alvarado-Balderrama L."/>
            <person name="Bauser C.A."/>
            <person name="Becker C."/>
            <person name="Birren B.W."/>
            <person name="Chen Z."/>
            <person name="Choi J."/>
            <person name="Crouch J.A."/>
            <person name="Duvick J.P."/>
            <person name="Farman M.A."/>
            <person name="Gan P."/>
            <person name="Heiman D."/>
            <person name="Henrissat B."/>
            <person name="Howard R.J."/>
            <person name="Kabbage M."/>
            <person name="Koch C."/>
            <person name="Kracher B."/>
            <person name="Kubo Y."/>
            <person name="Law A.D."/>
            <person name="Lebrun M.-H."/>
            <person name="Lee Y.-H."/>
            <person name="Miyara I."/>
            <person name="Moore N."/>
            <person name="Neumann U."/>
            <person name="Nordstroem K."/>
            <person name="Panaccione D.G."/>
            <person name="Panstruga R."/>
            <person name="Place M."/>
            <person name="Proctor R.H."/>
            <person name="Prusky D."/>
            <person name="Rech G."/>
            <person name="Reinhardt R."/>
            <person name="Rollins J.A."/>
            <person name="Rounsley S."/>
            <person name="Schardl C.L."/>
            <person name="Schwartz D.C."/>
            <person name="Shenoy N."/>
            <person name="Shirasu K."/>
            <person name="Sikhakolli U.R."/>
            <person name="Stueber K."/>
            <person name="Sukno S.A."/>
            <person name="Sweigard J.A."/>
            <person name="Takano Y."/>
            <person name="Takahara H."/>
            <person name="Trail F."/>
            <person name="van der Does H.C."/>
            <person name="Voll L.M."/>
            <person name="Will I."/>
            <person name="Young S."/>
            <person name="Zeng Q."/>
            <person name="Zhang J."/>
            <person name="Zhou S."/>
            <person name="Dickman M.B."/>
            <person name="Schulze-Lefert P."/>
            <person name="Ver Loren van Themaat E."/>
            <person name="Ma L.-J."/>
            <person name="Vaillancourt L.J."/>
        </authorList>
    </citation>
    <scope>NUCLEOTIDE SEQUENCE [LARGE SCALE GENOMIC DNA]</scope>
    <source>
        <strain evidence="6">IMI 349063</strain>
    </source>
</reference>
<dbReference type="Gene3D" id="1.25.10.10">
    <property type="entry name" value="Leucine-rich Repeat Variant"/>
    <property type="match status" value="1"/>
</dbReference>
<dbReference type="AlphaFoldDB" id="H1VJ91"/>
<sequence>MAITIPELDEIVRSFYEGRGEQQKQAQATLNQFKEDQDSWLLVDKILAEATYPQTKFLGLQVLDNVIMTRWKVLPRDQCQGIRNFVVQFIIQCSSSEETMKEQKTLLNKLNLVLISILKQEWPHNWPTFINEIITSCHSSLSICENNMVILRLLS</sequence>